<protein>
    <recommendedName>
        <fullName evidence="4">Transmembrane protein</fullName>
    </recommendedName>
</protein>
<feature type="transmembrane region" description="Helical" evidence="1">
    <location>
        <begin position="25"/>
        <end position="50"/>
    </location>
</feature>
<feature type="transmembrane region" description="Helical" evidence="1">
    <location>
        <begin position="71"/>
        <end position="95"/>
    </location>
</feature>
<reference evidence="2 3" key="1">
    <citation type="journal article" date="2019" name="Sci. Rep.">
        <title>Nanopore sequencing improves the draft genome of the human pathogenic amoeba Naegleria fowleri.</title>
        <authorList>
            <person name="Liechti N."/>
            <person name="Schurch N."/>
            <person name="Bruggmann R."/>
            <person name="Wittwer M."/>
        </authorList>
    </citation>
    <scope>NUCLEOTIDE SEQUENCE [LARGE SCALE GENOMIC DNA]</scope>
    <source>
        <strain evidence="2 3">ATCC 30894</strain>
    </source>
</reference>
<keyword evidence="3" id="KW-1185">Reference proteome</keyword>
<accession>A0A6A5BFK9</accession>
<dbReference type="Proteomes" id="UP000444721">
    <property type="component" value="Unassembled WGS sequence"/>
</dbReference>
<gene>
    <name evidence="2" type="ORF">FDP41_010072</name>
</gene>
<feature type="transmembrane region" description="Helical" evidence="1">
    <location>
        <begin position="127"/>
        <end position="150"/>
    </location>
</feature>
<keyword evidence="1" id="KW-0812">Transmembrane</keyword>
<dbReference type="VEuPathDB" id="AmoebaDB:NF0077040"/>
<evidence type="ECO:0000256" key="1">
    <source>
        <dbReference type="SAM" id="Phobius"/>
    </source>
</evidence>
<evidence type="ECO:0008006" key="4">
    <source>
        <dbReference type="Google" id="ProtNLM"/>
    </source>
</evidence>
<dbReference type="GeneID" id="68117287"/>
<evidence type="ECO:0000313" key="3">
    <source>
        <dbReference type="Proteomes" id="UP000444721"/>
    </source>
</evidence>
<dbReference type="RefSeq" id="XP_044556565.1">
    <property type="nucleotide sequence ID" value="XM_044700331.1"/>
</dbReference>
<dbReference type="VEuPathDB" id="AmoebaDB:NfTy_082270"/>
<name>A0A6A5BFK9_NAEFO</name>
<sequence>MSGKTSSENSYGSVTRSSPSWCRTYGVGVVTSFIVASFSFGMAAWGFYIYGKNINKMIDTDTCMAQTILNLLLSFCVVTCVGALCCIFAVILSIFDACAFQISQNGKEGSATSSSGNNNNIRPCFTISKICVAILGWPMIGLLIAIAVMTYSKKCKTEARDLYSMLHVFLITQLVTIPVVLVLAMCVSCCAQCCCSDHVRNGNNNHYKANSDSKNEYLLLSDSRHEVIGGDYE</sequence>
<keyword evidence="1" id="KW-1133">Transmembrane helix</keyword>
<evidence type="ECO:0000313" key="2">
    <source>
        <dbReference type="EMBL" id="KAF0971849.1"/>
    </source>
</evidence>
<proteinExistence type="predicted"/>
<comment type="caution">
    <text evidence="2">The sequence shown here is derived from an EMBL/GenBank/DDBJ whole genome shotgun (WGS) entry which is preliminary data.</text>
</comment>
<organism evidence="2 3">
    <name type="scientific">Naegleria fowleri</name>
    <name type="common">Brain eating amoeba</name>
    <dbReference type="NCBI Taxonomy" id="5763"/>
    <lineage>
        <taxon>Eukaryota</taxon>
        <taxon>Discoba</taxon>
        <taxon>Heterolobosea</taxon>
        <taxon>Tetramitia</taxon>
        <taxon>Eutetramitia</taxon>
        <taxon>Vahlkampfiidae</taxon>
        <taxon>Naegleria</taxon>
    </lineage>
</organism>
<dbReference type="EMBL" id="VFQX01000074">
    <property type="protein sequence ID" value="KAF0971849.1"/>
    <property type="molecule type" value="Genomic_DNA"/>
</dbReference>
<dbReference type="VEuPathDB" id="AmoebaDB:FDP41_010072"/>
<dbReference type="AlphaFoldDB" id="A0A6A5BFK9"/>
<feature type="transmembrane region" description="Helical" evidence="1">
    <location>
        <begin position="162"/>
        <end position="185"/>
    </location>
</feature>
<keyword evidence="1" id="KW-0472">Membrane</keyword>